<reference evidence="2 3" key="1">
    <citation type="journal article" date="2024" name="IMA Fungus">
        <title>IMA Genome - F19 : A genome assembly and annotation guide to empower mycologists, including annotated draft genome sequences of Ceratocystis pirilliformis, Diaporthe australafricana, Fusarium ophioides, Paecilomyces lecythidis, and Sporothrix stenoceras.</title>
        <authorList>
            <person name="Aylward J."/>
            <person name="Wilson A.M."/>
            <person name="Visagie C.M."/>
            <person name="Spraker J."/>
            <person name="Barnes I."/>
            <person name="Buitendag C."/>
            <person name="Ceriani C."/>
            <person name="Del Mar Angel L."/>
            <person name="du Plessis D."/>
            <person name="Fuchs T."/>
            <person name="Gasser K."/>
            <person name="Kramer D."/>
            <person name="Li W."/>
            <person name="Munsamy K."/>
            <person name="Piso A."/>
            <person name="Price J.L."/>
            <person name="Sonnekus B."/>
            <person name="Thomas C."/>
            <person name="van der Nest A."/>
            <person name="van Dijk A."/>
            <person name="van Heerden A."/>
            <person name="van Vuuren N."/>
            <person name="Yilmaz N."/>
            <person name="Duong T.A."/>
            <person name="van der Merwe N.A."/>
            <person name="Wingfield M.J."/>
            <person name="Wingfield B.D."/>
        </authorList>
    </citation>
    <scope>NUCLEOTIDE SEQUENCE [LARGE SCALE GENOMIC DNA]</scope>
    <source>
        <strain evidence="2 3">CMW 12675</strain>
    </source>
</reference>
<protein>
    <submittedName>
        <fullName evidence="2">Uncharacterized protein</fullName>
    </submittedName>
</protein>
<name>A0ABR3YIY0_9PEZI</name>
<evidence type="ECO:0000313" key="2">
    <source>
        <dbReference type="EMBL" id="KAL1888167.1"/>
    </source>
</evidence>
<feature type="coiled-coil region" evidence="1">
    <location>
        <begin position="39"/>
        <end position="66"/>
    </location>
</feature>
<proteinExistence type="predicted"/>
<evidence type="ECO:0000313" key="3">
    <source>
        <dbReference type="Proteomes" id="UP001583280"/>
    </source>
</evidence>
<keyword evidence="3" id="KW-1185">Reference proteome</keyword>
<gene>
    <name evidence="2" type="ORF">Cpir12675_006273</name>
</gene>
<dbReference type="Proteomes" id="UP001583280">
    <property type="component" value="Unassembled WGS sequence"/>
</dbReference>
<comment type="caution">
    <text evidence="2">The sequence shown here is derived from an EMBL/GenBank/DDBJ whole genome shotgun (WGS) entry which is preliminary data.</text>
</comment>
<dbReference type="EMBL" id="JAWDJO010000275">
    <property type="protein sequence ID" value="KAL1888167.1"/>
    <property type="molecule type" value="Genomic_DNA"/>
</dbReference>
<organism evidence="2 3">
    <name type="scientific">Ceratocystis pirilliformis</name>
    <dbReference type="NCBI Taxonomy" id="259994"/>
    <lineage>
        <taxon>Eukaryota</taxon>
        <taxon>Fungi</taxon>
        <taxon>Dikarya</taxon>
        <taxon>Ascomycota</taxon>
        <taxon>Pezizomycotina</taxon>
        <taxon>Sordariomycetes</taxon>
        <taxon>Hypocreomycetidae</taxon>
        <taxon>Microascales</taxon>
        <taxon>Ceratocystidaceae</taxon>
        <taxon>Ceratocystis</taxon>
    </lineage>
</organism>
<evidence type="ECO:0000256" key="1">
    <source>
        <dbReference type="SAM" id="Coils"/>
    </source>
</evidence>
<accession>A0ABR3YIY0</accession>
<sequence>MKMSLRQLNDHGPNGVAMPISTDLGLLENNTDEELAQKLHTLKTEHDSLFREIRKLEERLVLLQKASLG</sequence>
<keyword evidence="1" id="KW-0175">Coiled coil</keyword>